<dbReference type="Proteomes" id="UP001634394">
    <property type="component" value="Unassembled WGS sequence"/>
</dbReference>
<sequence length="289" mass="34016">MTQRRLKPSDIFYSQDSIMNRFRHGQAAGKMIGETLDDLVESRTTVDSIPRISVVFRFGKWISFDNRRLWVFKQFELMGGCFDIPVQETRYWYNDKYSTQNGGISIEIRGNGHPGGEWYDMYIANPDRYRNGRRGQNVNNDVANAFTSFMPESKLKRASTQRFAQLNSWNQYRGNRRVPTLMMIDPIKIRYTKDVIFQQSLNWSQVQNRCRELLHSINPTPLVVYQAFEALWVQAENEVLWVLKQERKIQVRCLITEDNDAFVDCVREGRPWLDISDILRSGHEIQIVD</sequence>
<proteinExistence type="predicted"/>
<accession>A0ABD3WEE9</accession>
<reference evidence="1 2" key="1">
    <citation type="submission" date="2024-11" db="EMBL/GenBank/DDBJ databases">
        <title>Chromosome-level genome assembly of the freshwater bivalve Anodonta woodiana.</title>
        <authorList>
            <person name="Chen X."/>
        </authorList>
    </citation>
    <scope>NUCLEOTIDE SEQUENCE [LARGE SCALE GENOMIC DNA]</scope>
    <source>
        <strain evidence="1">MN2024</strain>
        <tissue evidence="1">Gills</tissue>
    </source>
</reference>
<protein>
    <submittedName>
        <fullName evidence="1">Uncharacterized protein</fullName>
    </submittedName>
</protein>
<dbReference type="EMBL" id="JBJQND010000007">
    <property type="protein sequence ID" value="KAL3871102.1"/>
    <property type="molecule type" value="Genomic_DNA"/>
</dbReference>
<evidence type="ECO:0000313" key="1">
    <source>
        <dbReference type="EMBL" id="KAL3871102.1"/>
    </source>
</evidence>
<organism evidence="1 2">
    <name type="scientific">Sinanodonta woodiana</name>
    <name type="common">Chinese pond mussel</name>
    <name type="synonym">Anodonta woodiana</name>
    <dbReference type="NCBI Taxonomy" id="1069815"/>
    <lineage>
        <taxon>Eukaryota</taxon>
        <taxon>Metazoa</taxon>
        <taxon>Spiralia</taxon>
        <taxon>Lophotrochozoa</taxon>
        <taxon>Mollusca</taxon>
        <taxon>Bivalvia</taxon>
        <taxon>Autobranchia</taxon>
        <taxon>Heteroconchia</taxon>
        <taxon>Palaeoheterodonta</taxon>
        <taxon>Unionida</taxon>
        <taxon>Unionoidea</taxon>
        <taxon>Unionidae</taxon>
        <taxon>Unioninae</taxon>
        <taxon>Sinanodonta</taxon>
    </lineage>
</organism>
<keyword evidence="2" id="KW-1185">Reference proteome</keyword>
<name>A0ABD3WEE9_SINWO</name>
<evidence type="ECO:0000313" key="2">
    <source>
        <dbReference type="Proteomes" id="UP001634394"/>
    </source>
</evidence>
<gene>
    <name evidence="1" type="ORF">ACJMK2_039121</name>
</gene>
<comment type="caution">
    <text evidence="1">The sequence shown here is derived from an EMBL/GenBank/DDBJ whole genome shotgun (WGS) entry which is preliminary data.</text>
</comment>
<dbReference type="AlphaFoldDB" id="A0ABD3WEE9"/>